<gene>
    <name evidence="3" type="ORF">PCL_09416</name>
</gene>
<name>A0A2U3EI77_PURLI</name>
<protein>
    <submittedName>
        <fullName evidence="3">Uncharacterized protein</fullName>
    </submittedName>
</protein>
<keyword evidence="2" id="KW-0732">Signal</keyword>
<dbReference type="AlphaFoldDB" id="A0A2U3EI77"/>
<reference evidence="3 4" key="1">
    <citation type="journal article" date="2016" name="Front. Microbiol.">
        <title>Genome and transcriptome sequences reveal the specific parasitism of the nematophagous Purpureocillium lilacinum 36-1.</title>
        <authorList>
            <person name="Xie J."/>
            <person name="Li S."/>
            <person name="Mo C."/>
            <person name="Xiao X."/>
            <person name="Peng D."/>
            <person name="Wang G."/>
            <person name="Xiao Y."/>
        </authorList>
    </citation>
    <scope>NUCLEOTIDE SEQUENCE [LARGE SCALE GENOMIC DNA]</scope>
    <source>
        <strain evidence="3 4">36-1</strain>
    </source>
</reference>
<accession>A0A2U3EI77</accession>
<dbReference type="EMBL" id="LCWV01000004">
    <property type="protein sequence ID" value="PWI74140.1"/>
    <property type="molecule type" value="Genomic_DNA"/>
</dbReference>
<sequence length="234" mass="25113">MKVQTALPIIVALVSGAQAASTIVRWHGCGGENQQTQTNGDDCTNVSGFKTDNLCKVEVPPPGTDRCEFYTTMCGNPFGTTYYCNAGQTCDASSWEAIDSYRCYQQGAVRDVGSDVMGMSLVVGRMRGARVDFSLQLVLCIQFIPTLDVARCDRLLAPADTAGGPPPSCQTGRLTKGVPQRPRRLDGTWWGSPGARRHLEAFENSLLNKVRQGSRRGAEADGSDTAGMAVASLR</sequence>
<proteinExistence type="predicted"/>
<organism evidence="3 4">
    <name type="scientific">Purpureocillium lilacinum</name>
    <name type="common">Paecilomyces lilacinus</name>
    <dbReference type="NCBI Taxonomy" id="33203"/>
    <lineage>
        <taxon>Eukaryota</taxon>
        <taxon>Fungi</taxon>
        <taxon>Dikarya</taxon>
        <taxon>Ascomycota</taxon>
        <taxon>Pezizomycotina</taxon>
        <taxon>Sordariomycetes</taxon>
        <taxon>Hypocreomycetidae</taxon>
        <taxon>Hypocreales</taxon>
        <taxon>Ophiocordycipitaceae</taxon>
        <taxon>Purpureocillium</taxon>
    </lineage>
</organism>
<feature type="signal peptide" evidence="2">
    <location>
        <begin position="1"/>
        <end position="19"/>
    </location>
</feature>
<dbReference type="Proteomes" id="UP000245956">
    <property type="component" value="Unassembled WGS sequence"/>
</dbReference>
<feature type="region of interest" description="Disordered" evidence="1">
    <location>
        <begin position="213"/>
        <end position="234"/>
    </location>
</feature>
<feature type="chain" id="PRO_5015625499" evidence="2">
    <location>
        <begin position="20"/>
        <end position="234"/>
    </location>
</feature>
<comment type="caution">
    <text evidence="3">The sequence shown here is derived from an EMBL/GenBank/DDBJ whole genome shotgun (WGS) entry which is preliminary data.</text>
</comment>
<evidence type="ECO:0000256" key="1">
    <source>
        <dbReference type="SAM" id="MobiDB-lite"/>
    </source>
</evidence>
<evidence type="ECO:0000256" key="2">
    <source>
        <dbReference type="SAM" id="SignalP"/>
    </source>
</evidence>
<evidence type="ECO:0000313" key="4">
    <source>
        <dbReference type="Proteomes" id="UP000245956"/>
    </source>
</evidence>
<evidence type="ECO:0000313" key="3">
    <source>
        <dbReference type="EMBL" id="PWI74140.1"/>
    </source>
</evidence>